<dbReference type="Gene3D" id="2.40.30.10">
    <property type="entry name" value="Translation factors"/>
    <property type="match status" value="1"/>
</dbReference>
<keyword evidence="5" id="KW-1185">Reference proteome</keyword>
<protein>
    <submittedName>
        <fullName evidence="4">60S ribosomal protein L3</fullName>
    </submittedName>
</protein>
<dbReference type="AlphaFoldDB" id="A0A8J6AVQ5"/>
<dbReference type="Gene3D" id="4.10.960.10">
    <property type="entry name" value="Ribosomal protein L3, domain 3"/>
    <property type="match status" value="1"/>
</dbReference>
<keyword evidence="2 4" id="KW-0689">Ribosomal protein</keyword>
<organism evidence="4 5">
    <name type="scientific">Carpediemonas membranifera</name>
    <dbReference type="NCBI Taxonomy" id="201153"/>
    <lineage>
        <taxon>Eukaryota</taxon>
        <taxon>Metamonada</taxon>
        <taxon>Carpediemonas-like organisms</taxon>
        <taxon>Carpediemonas</taxon>
    </lineage>
</organism>
<name>A0A8J6AVQ5_9EUKA</name>
<evidence type="ECO:0000313" key="5">
    <source>
        <dbReference type="Proteomes" id="UP000717585"/>
    </source>
</evidence>
<evidence type="ECO:0000256" key="3">
    <source>
        <dbReference type="ARBA" id="ARBA00023274"/>
    </source>
</evidence>
<dbReference type="FunFam" id="4.10.960.10:FF:000001">
    <property type="entry name" value="60S ribosomal protein L3"/>
    <property type="match status" value="1"/>
</dbReference>
<comment type="caution">
    <text evidence="4">The sequence shown here is derived from an EMBL/GenBank/DDBJ whole genome shotgun (WGS) entry which is preliminary data.</text>
</comment>
<dbReference type="GO" id="GO:0003735">
    <property type="term" value="F:structural constituent of ribosome"/>
    <property type="evidence" value="ECO:0007669"/>
    <property type="project" value="InterPro"/>
</dbReference>
<keyword evidence="3" id="KW-0687">Ribonucleoprotein</keyword>
<dbReference type="Pfam" id="PF00297">
    <property type="entry name" value="Ribosomal_L3"/>
    <property type="match status" value="1"/>
</dbReference>
<dbReference type="FunFam" id="2.40.30.10:FF:000351">
    <property type="entry name" value="Ribosomal protein L3"/>
    <property type="match status" value="1"/>
</dbReference>
<accession>A0A8J6AVQ5</accession>
<dbReference type="FunFam" id="3.30.1430.10:FF:000001">
    <property type="entry name" value="60S ribosomal protein L3"/>
    <property type="match status" value="1"/>
</dbReference>
<dbReference type="Proteomes" id="UP000717585">
    <property type="component" value="Unassembled WGS sequence"/>
</dbReference>
<reference evidence="4" key="1">
    <citation type="submission" date="2021-05" db="EMBL/GenBank/DDBJ databases">
        <title>A free-living protist that lacks canonical eukaryotic 1 DNA replication and segregation systems.</title>
        <authorList>
            <person name="Salas-Leiva D.E."/>
            <person name="Tromer E.C."/>
            <person name="Curtis B.A."/>
            <person name="Jerlstrom-Hultqvist J."/>
            <person name="Kolisko M."/>
            <person name="Yi Z."/>
            <person name="Salas-Leiva J.S."/>
            <person name="Gallot-Lavallee L."/>
            <person name="Kops G.J.P.L."/>
            <person name="Archibald J.M."/>
            <person name="Simpson A.G.B."/>
            <person name="Roger A.J."/>
        </authorList>
    </citation>
    <scope>NUCLEOTIDE SEQUENCE</scope>
    <source>
        <strain evidence="4">BICM</strain>
    </source>
</reference>
<evidence type="ECO:0000256" key="2">
    <source>
        <dbReference type="ARBA" id="ARBA00022980"/>
    </source>
</evidence>
<dbReference type="GO" id="GO:0003723">
    <property type="term" value="F:RNA binding"/>
    <property type="evidence" value="ECO:0007669"/>
    <property type="project" value="TreeGrafter"/>
</dbReference>
<evidence type="ECO:0000313" key="4">
    <source>
        <dbReference type="EMBL" id="KAG9395986.1"/>
    </source>
</evidence>
<dbReference type="OrthoDB" id="1611972at2759"/>
<dbReference type="PANTHER" id="PTHR11363">
    <property type="entry name" value="60S RIBOSOMAL PROTEIN L3-RELATED"/>
    <property type="match status" value="1"/>
</dbReference>
<sequence length="376" mass="42136">MSHRKFEAPRHGSLGFLPRKRCKHIRGRVRSFPKDMKDAAPHLTGFIGFKAGMTHVVRDSALYKRELTEAATVLDCPPMVVIGITGYTMTPRGLRALTTVWAEHIAEEAIRRQYKNFYNSKKKAFSVHKANYATTEKTRMAELERMKKYCSVVRVIAHTQMSKVPFSQKKAHIMEIQINGGSAAEKVDFGYALFEKEVLASSIFAKDELVDTIGVSKGNGYEGVTTRWGTSRLPRKTRRGLRRVGCIGPWHPANVRYSVARSGQDGFHHRTITGKQIYRLADGKAANSATTSYDLTDKAITPMGGFPHYGQINNEFLLVKGSVIGTSKRVITLRKAIMPTSRNIEAADLKFIDTSSKLGHGKHQTAEEKARYYNRA</sequence>
<dbReference type="InterPro" id="IPR009000">
    <property type="entry name" value="Transl_B-barrel_sf"/>
</dbReference>
<dbReference type="InterPro" id="IPR044892">
    <property type="entry name" value="Ribosomal_L3_dom_3_arc_sf"/>
</dbReference>
<dbReference type="EMBL" id="JAHDYR010000007">
    <property type="protein sequence ID" value="KAG9395986.1"/>
    <property type="molecule type" value="Genomic_DNA"/>
</dbReference>
<dbReference type="GO" id="GO:0006412">
    <property type="term" value="P:translation"/>
    <property type="evidence" value="ECO:0007669"/>
    <property type="project" value="InterPro"/>
</dbReference>
<dbReference type="SUPFAM" id="SSF50447">
    <property type="entry name" value="Translation proteins"/>
    <property type="match status" value="1"/>
</dbReference>
<evidence type="ECO:0000256" key="1">
    <source>
        <dbReference type="ARBA" id="ARBA00006540"/>
    </source>
</evidence>
<dbReference type="InterPro" id="IPR045077">
    <property type="entry name" value="L3_arc_euk"/>
</dbReference>
<comment type="similarity">
    <text evidence="1">Belongs to the universal ribosomal protein uL3 family.</text>
</comment>
<dbReference type="Gene3D" id="3.30.1430.10">
    <property type="match status" value="1"/>
</dbReference>
<dbReference type="GO" id="GO:0022625">
    <property type="term" value="C:cytosolic large ribosomal subunit"/>
    <property type="evidence" value="ECO:0007669"/>
    <property type="project" value="TreeGrafter"/>
</dbReference>
<dbReference type="PANTHER" id="PTHR11363:SF5">
    <property type="entry name" value="LARGE RIBOSOMAL SUBUNIT PROTEIN UL3"/>
    <property type="match status" value="1"/>
</dbReference>
<dbReference type="InterPro" id="IPR000597">
    <property type="entry name" value="Ribosomal_uL3"/>
</dbReference>
<proteinExistence type="inferred from homology"/>
<gene>
    <name evidence="4" type="ORF">J8273_2335</name>
</gene>